<feature type="compositionally biased region" description="Gly residues" evidence="1">
    <location>
        <begin position="68"/>
        <end position="89"/>
    </location>
</feature>
<evidence type="ECO:0000313" key="3">
    <source>
        <dbReference type="EMBL" id="SNT55301.1"/>
    </source>
</evidence>
<gene>
    <name evidence="3" type="ORF">SAMN05216252_13923</name>
</gene>
<feature type="compositionally biased region" description="Low complexity" evidence="1">
    <location>
        <begin position="40"/>
        <end position="53"/>
    </location>
</feature>
<protein>
    <submittedName>
        <fullName evidence="3">FMN-binding domain-containing protein</fullName>
    </submittedName>
</protein>
<name>A0A239NK86_9ACTN</name>
<proteinExistence type="predicted"/>
<dbReference type="RefSeq" id="WP_089228890.1">
    <property type="nucleotide sequence ID" value="NZ_FZOF01000039.1"/>
</dbReference>
<dbReference type="OrthoDB" id="8099475at2"/>
<evidence type="ECO:0000256" key="1">
    <source>
        <dbReference type="SAM" id="MobiDB-lite"/>
    </source>
</evidence>
<reference evidence="3 4" key="1">
    <citation type="submission" date="2017-06" db="EMBL/GenBank/DDBJ databases">
        <authorList>
            <person name="Kim H.J."/>
            <person name="Triplett B.A."/>
        </authorList>
    </citation>
    <scope>NUCLEOTIDE SEQUENCE [LARGE SCALE GENOMIC DNA]</scope>
    <source>
        <strain evidence="3 4">CGMCC 4.1858</strain>
    </source>
</reference>
<dbReference type="EMBL" id="FZOF01000039">
    <property type="protein sequence ID" value="SNT55301.1"/>
    <property type="molecule type" value="Genomic_DNA"/>
</dbReference>
<organism evidence="3 4">
    <name type="scientific">Actinacidiphila glaucinigra</name>
    <dbReference type="NCBI Taxonomy" id="235986"/>
    <lineage>
        <taxon>Bacteria</taxon>
        <taxon>Bacillati</taxon>
        <taxon>Actinomycetota</taxon>
        <taxon>Actinomycetes</taxon>
        <taxon>Kitasatosporales</taxon>
        <taxon>Streptomycetaceae</taxon>
        <taxon>Actinacidiphila</taxon>
    </lineage>
</organism>
<dbReference type="Proteomes" id="UP000198280">
    <property type="component" value="Unassembled WGS sequence"/>
</dbReference>
<evidence type="ECO:0000313" key="4">
    <source>
        <dbReference type="Proteomes" id="UP000198280"/>
    </source>
</evidence>
<dbReference type="Gene3D" id="3.90.1010.20">
    <property type="match status" value="1"/>
</dbReference>
<sequence length="184" mass="17850">MKKKHPLRRILLSSVTTVSGVVLLLALKPTTAPFTSQAGGPAQQVPPVSAAPSPAGPDPSVPVASDPAGGGGSGGSGGSGGTRDPGKQGGAPARKTVTGDAAQTSYGPVQVKITVEGGRIVSAAAVQAPAGTPTSDQLTATAVPELNQAAVTAQSAQIDTVSGASFTSEGYRKSLQSALDKAGA</sequence>
<evidence type="ECO:0000259" key="2">
    <source>
        <dbReference type="SMART" id="SM00900"/>
    </source>
</evidence>
<dbReference type="Pfam" id="PF04205">
    <property type="entry name" value="FMN_bind"/>
    <property type="match status" value="1"/>
</dbReference>
<dbReference type="GO" id="GO:0010181">
    <property type="term" value="F:FMN binding"/>
    <property type="evidence" value="ECO:0007669"/>
    <property type="project" value="InterPro"/>
</dbReference>
<dbReference type="AlphaFoldDB" id="A0A239NK86"/>
<dbReference type="GO" id="GO:0016020">
    <property type="term" value="C:membrane"/>
    <property type="evidence" value="ECO:0007669"/>
    <property type="project" value="InterPro"/>
</dbReference>
<dbReference type="InterPro" id="IPR007329">
    <property type="entry name" value="FMN-bd"/>
</dbReference>
<dbReference type="SMART" id="SM00900">
    <property type="entry name" value="FMN_bind"/>
    <property type="match status" value="1"/>
</dbReference>
<accession>A0A239NK86</accession>
<keyword evidence="4" id="KW-1185">Reference proteome</keyword>
<feature type="region of interest" description="Disordered" evidence="1">
    <location>
        <begin position="163"/>
        <end position="184"/>
    </location>
</feature>
<feature type="domain" description="FMN-binding" evidence="2">
    <location>
        <begin position="105"/>
        <end position="182"/>
    </location>
</feature>
<feature type="region of interest" description="Disordered" evidence="1">
    <location>
        <begin position="32"/>
        <end position="108"/>
    </location>
</feature>